<proteinExistence type="predicted"/>
<keyword evidence="3" id="KW-1185">Reference proteome</keyword>
<evidence type="ECO:0008006" key="4">
    <source>
        <dbReference type="Google" id="ProtNLM"/>
    </source>
</evidence>
<gene>
    <name evidence="2" type="ORF">L2764_04610</name>
</gene>
<dbReference type="SUPFAM" id="SSF51445">
    <property type="entry name" value="(Trans)glycosidases"/>
    <property type="match status" value="1"/>
</dbReference>
<feature type="chain" id="PRO_5047096442" description="Fibronectin type-III domain-containing protein" evidence="1">
    <location>
        <begin position="28"/>
        <end position="747"/>
    </location>
</feature>
<name>A0ABT0L7V7_9GAMM</name>
<dbReference type="PANTHER" id="PTHR35882">
    <property type="entry name" value="PELA"/>
    <property type="match status" value="1"/>
</dbReference>
<reference evidence="2 3" key="1">
    <citation type="submission" date="2022-01" db="EMBL/GenBank/DDBJ databases">
        <title>Whole genome-based taxonomy of the Shewanellaceae.</title>
        <authorList>
            <person name="Martin-Rodriguez A.J."/>
        </authorList>
    </citation>
    <scope>NUCLEOTIDE SEQUENCE [LARGE SCALE GENOMIC DNA]</scope>
    <source>
        <strain evidence="2 3">DSM 17177</strain>
    </source>
</reference>
<dbReference type="EMBL" id="JAKIKS010000011">
    <property type="protein sequence ID" value="MCL1123783.1"/>
    <property type="molecule type" value="Genomic_DNA"/>
</dbReference>
<comment type="caution">
    <text evidence="2">The sequence shown here is derived from an EMBL/GenBank/DDBJ whole genome shotgun (WGS) entry which is preliminary data.</text>
</comment>
<evidence type="ECO:0000313" key="3">
    <source>
        <dbReference type="Proteomes" id="UP001203423"/>
    </source>
</evidence>
<dbReference type="InterPro" id="IPR017853">
    <property type="entry name" value="GH"/>
</dbReference>
<dbReference type="PANTHER" id="PTHR35882:SF3">
    <property type="entry name" value="GLYCOSIDE-HYDROLASE FAMILY GH114 TIM-BARREL DOMAIN-CONTAINING PROTEIN"/>
    <property type="match status" value="1"/>
</dbReference>
<dbReference type="Proteomes" id="UP001203423">
    <property type="component" value="Unassembled WGS sequence"/>
</dbReference>
<dbReference type="RefSeq" id="WP_248939069.1">
    <property type="nucleotide sequence ID" value="NZ_JAKIKS010000011.1"/>
</dbReference>
<sequence>MNTPNLTFHALALSTLLTTVLTSNVLADRGPIPDINSDSKFIVYYGNDFYTNTQASPDNWIINQSIISTLSGFDVVVVQPNQWTFTPEIVQALKAGGVNRVLGYISIGEDYVNQSLESALDNGTGMRTYDPSSNQLVTVPATTLQSFYMDVDTQTVTYHSNGDVDSVTTAARLTPDGLPDLNPHFYGFMVYPDANWRWVLDNMRIGTANVAGRQYKAGLQQLAGSRDSSNLRDRSGNFGFDGFFLDTIDTAGPYDNAGWYPWTAQAMQQTVKFISDQYPNKLVMANRGAFYFSPGLKSPITNEYAIDYSIRPYVNAFLFESFRYDSDPSTDGANGVSEYYNENRFNSAPKVIAESNREDGFTVFGLDYQSGRQHVELDSFEIAVREMGLVNYLAPDGDLATHSLAMADLLPDSHNDSTAPIWDNTGHHLYNTPNTNMRVGAQSVAEGATPTDIVITWDTAIDQSYPVHYDISVENLSTGSMAVHDDVAFTTNPAWLHNPIAHSANQAAISGLTMGDDFRVKVYAEDAKGSRNEDDPGMTYSLATPMSNPILKSSITLDGLLGDWSTIAAYPVDPDDINEVSAAGHISGQGNQANWRGIQVVHTTDTNELLMAYTNETNIYISWGFQVFIDSDDDPTTGFKGSFAGINTFPIGADYLIEGVNVYQYSGTGNDWHWIVSPNSGGYEMGRIWSGQTGEVFLPLHWIGSPTNAMNFIVFGNNDFYVDGLTPIEFDWYPDNAASGGYFRYQF</sequence>
<organism evidence="2 3">
    <name type="scientific">Shewanella surugensis</name>
    <dbReference type="NCBI Taxonomy" id="212020"/>
    <lineage>
        <taxon>Bacteria</taxon>
        <taxon>Pseudomonadati</taxon>
        <taxon>Pseudomonadota</taxon>
        <taxon>Gammaproteobacteria</taxon>
        <taxon>Alteromonadales</taxon>
        <taxon>Shewanellaceae</taxon>
        <taxon>Shewanella</taxon>
    </lineage>
</organism>
<dbReference type="Gene3D" id="3.20.20.70">
    <property type="entry name" value="Aldolase class I"/>
    <property type="match status" value="1"/>
</dbReference>
<evidence type="ECO:0000256" key="1">
    <source>
        <dbReference type="SAM" id="SignalP"/>
    </source>
</evidence>
<feature type="signal peptide" evidence="1">
    <location>
        <begin position="1"/>
        <end position="27"/>
    </location>
</feature>
<keyword evidence="1" id="KW-0732">Signal</keyword>
<protein>
    <recommendedName>
        <fullName evidence="4">Fibronectin type-III domain-containing protein</fullName>
    </recommendedName>
</protein>
<accession>A0ABT0L7V7</accession>
<evidence type="ECO:0000313" key="2">
    <source>
        <dbReference type="EMBL" id="MCL1123783.1"/>
    </source>
</evidence>
<dbReference type="InterPro" id="IPR013785">
    <property type="entry name" value="Aldolase_TIM"/>
</dbReference>